<dbReference type="EMBL" id="CAJNOO010008972">
    <property type="protein sequence ID" value="CAF1487863.1"/>
    <property type="molecule type" value="Genomic_DNA"/>
</dbReference>
<feature type="region of interest" description="Disordered" evidence="1">
    <location>
        <begin position="1"/>
        <end position="22"/>
    </location>
</feature>
<gene>
    <name evidence="3" type="ORF">OTI717_LOCUS37433</name>
    <name evidence="2" type="ORF">RFH988_LOCUS38277</name>
</gene>
<dbReference type="EMBL" id="CAJOAX010017755">
    <property type="protein sequence ID" value="CAF4175788.1"/>
    <property type="molecule type" value="Genomic_DNA"/>
</dbReference>
<proteinExistence type="predicted"/>
<dbReference type="AlphaFoldDB" id="A0A815SB73"/>
<accession>A0A815SB73</accession>
<dbReference type="OrthoDB" id="6783335at2759"/>
<evidence type="ECO:0000313" key="3">
    <source>
        <dbReference type="EMBL" id="CAF4175788.1"/>
    </source>
</evidence>
<name>A0A815SB73_9BILA</name>
<dbReference type="Proteomes" id="UP000663882">
    <property type="component" value="Unassembled WGS sequence"/>
</dbReference>
<feature type="compositionally biased region" description="Basic and acidic residues" evidence="1">
    <location>
        <begin position="47"/>
        <end position="57"/>
    </location>
</feature>
<protein>
    <submittedName>
        <fullName evidence="2">Uncharacterized protein</fullName>
    </submittedName>
</protein>
<feature type="region of interest" description="Disordered" evidence="1">
    <location>
        <begin position="41"/>
        <end position="84"/>
    </location>
</feature>
<evidence type="ECO:0000313" key="4">
    <source>
        <dbReference type="Proteomes" id="UP000663882"/>
    </source>
</evidence>
<organism evidence="2 4">
    <name type="scientific">Rotaria sordida</name>
    <dbReference type="NCBI Taxonomy" id="392033"/>
    <lineage>
        <taxon>Eukaryota</taxon>
        <taxon>Metazoa</taxon>
        <taxon>Spiralia</taxon>
        <taxon>Gnathifera</taxon>
        <taxon>Rotifera</taxon>
        <taxon>Eurotatoria</taxon>
        <taxon>Bdelloidea</taxon>
        <taxon>Philodinida</taxon>
        <taxon>Philodinidae</taxon>
        <taxon>Rotaria</taxon>
    </lineage>
</organism>
<dbReference type="Proteomes" id="UP000663823">
    <property type="component" value="Unassembled WGS sequence"/>
</dbReference>
<evidence type="ECO:0000313" key="2">
    <source>
        <dbReference type="EMBL" id="CAF1487863.1"/>
    </source>
</evidence>
<feature type="compositionally biased region" description="Basic residues" evidence="1">
    <location>
        <begin position="71"/>
        <end position="82"/>
    </location>
</feature>
<evidence type="ECO:0000256" key="1">
    <source>
        <dbReference type="SAM" id="MobiDB-lite"/>
    </source>
</evidence>
<comment type="caution">
    <text evidence="2">The sequence shown here is derived from an EMBL/GenBank/DDBJ whole genome shotgun (WGS) entry which is preliminary data.</text>
</comment>
<reference evidence="2" key="1">
    <citation type="submission" date="2021-02" db="EMBL/GenBank/DDBJ databases">
        <authorList>
            <person name="Nowell W R."/>
        </authorList>
    </citation>
    <scope>NUCLEOTIDE SEQUENCE</scope>
</reference>
<sequence>MSNKDPRTKSPAQLNKSGLKDRRDVELTFLKKANEIYSTLSSPCRSEQGEKRGRTASDNDNDLQFIENGTRKRSRSSQRKSRTIVNSSLAATTIDNKNYISPTGLKYVNN</sequence>